<keyword evidence="4 10" id="KW-0808">Transferase</keyword>
<evidence type="ECO:0000256" key="3">
    <source>
        <dbReference type="ARBA" id="ARBA00022676"/>
    </source>
</evidence>
<evidence type="ECO:0000256" key="9">
    <source>
        <dbReference type="ARBA" id="ARBA00023316"/>
    </source>
</evidence>
<evidence type="ECO:0000256" key="11">
    <source>
        <dbReference type="SAM" id="Phobius"/>
    </source>
</evidence>
<keyword evidence="5 10" id="KW-0133">Cell shape</keyword>
<feature type="domain" description="Glycosyltransferase family 28 N-terminal" evidence="12">
    <location>
        <begin position="4"/>
        <end position="141"/>
    </location>
</feature>
<keyword evidence="11" id="KW-0812">Transmembrane</keyword>
<dbReference type="PANTHER" id="PTHR21015:SF22">
    <property type="entry name" value="GLYCOSYLTRANSFERASE"/>
    <property type="match status" value="1"/>
</dbReference>
<keyword evidence="7 10" id="KW-0472">Membrane</keyword>
<name>A0ABZ0RFT7_9BACT</name>
<comment type="subcellular location">
    <subcellularLocation>
        <location evidence="10">Cell membrane</location>
        <topology evidence="10">Peripheral membrane protein</topology>
        <orientation evidence="10">Cytoplasmic side</orientation>
    </subcellularLocation>
</comment>
<dbReference type="Gene3D" id="3.40.50.2000">
    <property type="entry name" value="Glycogen Phosphorylase B"/>
    <property type="match status" value="2"/>
</dbReference>
<dbReference type="SUPFAM" id="SSF53756">
    <property type="entry name" value="UDP-Glycosyltransferase/glycogen phosphorylase"/>
    <property type="match status" value="1"/>
</dbReference>
<organism evidence="14 15">
    <name type="scientific">Coraliomargarita algicola</name>
    <dbReference type="NCBI Taxonomy" id="3092156"/>
    <lineage>
        <taxon>Bacteria</taxon>
        <taxon>Pseudomonadati</taxon>
        <taxon>Verrucomicrobiota</taxon>
        <taxon>Opitutia</taxon>
        <taxon>Puniceicoccales</taxon>
        <taxon>Coraliomargaritaceae</taxon>
        <taxon>Coraliomargarita</taxon>
    </lineage>
</organism>
<evidence type="ECO:0000256" key="10">
    <source>
        <dbReference type="HAMAP-Rule" id="MF_00033"/>
    </source>
</evidence>
<dbReference type="InterPro" id="IPR006009">
    <property type="entry name" value="GlcNAc_MurG"/>
</dbReference>
<comment type="pathway">
    <text evidence="10">Cell wall biogenesis; peptidoglycan biosynthesis.</text>
</comment>
<dbReference type="Pfam" id="PF04101">
    <property type="entry name" value="Glyco_tran_28_C"/>
    <property type="match status" value="1"/>
</dbReference>
<evidence type="ECO:0000259" key="13">
    <source>
        <dbReference type="Pfam" id="PF04101"/>
    </source>
</evidence>
<feature type="binding site" evidence="10">
    <location>
        <position position="194"/>
    </location>
    <ligand>
        <name>UDP-N-acetyl-alpha-D-glucosamine</name>
        <dbReference type="ChEBI" id="CHEBI:57705"/>
    </ligand>
</feature>
<reference evidence="14 15" key="1">
    <citation type="submission" date="2023-11" db="EMBL/GenBank/DDBJ databases">
        <title>Coraliomargarita sp. nov., isolated from marine algae.</title>
        <authorList>
            <person name="Lee J.K."/>
            <person name="Baek J.H."/>
            <person name="Kim J.M."/>
            <person name="Choi D.G."/>
            <person name="Jeon C.O."/>
        </authorList>
    </citation>
    <scope>NUCLEOTIDE SEQUENCE [LARGE SCALE GENOMIC DNA]</scope>
    <source>
        <strain evidence="14 15">J2-16</strain>
    </source>
</reference>
<keyword evidence="3 10" id="KW-0328">Glycosyltransferase</keyword>
<proteinExistence type="inferred from homology"/>
<feature type="binding site" evidence="10">
    <location>
        <position position="164"/>
    </location>
    <ligand>
        <name>UDP-N-acetyl-alpha-D-glucosamine</name>
        <dbReference type="ChEBI" id="CHEBI:57705"/>
    </ligand>
</feature>
<dbReference type="Pfam" id="PF03033">
    <property type="entry name" value="Glyco_transf_28"/>
    <property type="match status" value="1"/>
</dbReference>
<comment type="catalytic activity">
    <reaction evidence="10">
        <text>di-trans,octa-cis-undecaprenyl diphospho-N-acetyl-alpha-D-muramoyl-L-alanyl-D-glutamyl-meso-2,6-diaminopimeloyl-D-alanyl-D-alanine + UDP-N-acetyl-alpha-D-glucosamine = di-trans,octa-cis-undecaprenyl diphospho-[N-acetyl-alpha-D-glucosaminyl-(1-&gt;4)]-N-acetyl-alpha-D-muramoyl-L-alanyl-D-glutamyl-meso-2,6-diaminopimeloyl-D-alanyl-D-alanine + UDP + H(+)</text>
        <dbReference type="Rhea" id="RHEA:31227"/>
        <dbReference type="ChEBI" id="CHEBI:15378"/>
        <dbReference type="ChEBI" id="CHEBI:57705"/>
        <dbReference type="ChEBI" id="CHEBI:58223"/>
        <dbReference type="ChEBI" id="CHEBI:61387"/>
        <dbReference type="ChEBI" id="CHEBI:61388"/>
        <dbReference type="EC" id="2.4.1.227"/>
    </reaction>
</comment>
<keyword evidence="11" id="KW-1133">Transmembrane helix</keyword>
<evidence type="ECO:0000259" key="12">
    <source>
        <dbReference type="Pfam" id="PF03033"/>
    </source>
</evidence>
<evidence type="ECO:0000256" key="4">
    <source>
        <dbReference type="ARBA" id="ARBA00022679"/>
    </source>
</evidence>
<feature type="domain" description="Glycosyl transferase family 28 C-terminal" evidence="13">
    <location>
        <begin position="188"/>
        <end position="328"/>
    </location>
</feature>
<feature type="binding site" evidence="10">
    <location>
        <position position="123"/>
    </location>
    <ligand>
        <name>UDP-N-acetyl-alpha-D-glucosamine</name>
        <dbReference type="ChEBI" id="CHEBI:57705"/>
    </ligand>
</feature>
<dbReference type="PANTHER" id="PTHR21015">
    <property type="entry name" value="UDP-N-ACETYLGLUCOSAMINE--N-ACETYLMURAMYL-(PENTAPEPTIDE) PYROPHOSPHORYL-UNDECAPRENOL N-ACETYLGLUCOSAMINE TRANSFERASE 1"/>
    <property type="match status" value="1"/>
</dbReference>
<evidence type="ECO:0000256" key="6">
    <source>
        <dbReference type="ARBA" id="ARBA00022984"/>
    </source>
</evidence>
<comment type="caution">
    <text evidence="10">Lacks conserved residue(s) required for the propagation of feature annotation.</text>
</comment>
<keyword evidence="6 10" id="KW-0573">Peptidoglycan synthesis</keyword>
<sequence length="375" mass="40522">MSKIIIACGGTGGHLAPGIAVAEVLQERGHECLLLISHKQVDSALVEKYSHLDFIKTPGRAFSGGLVQRLAFLASLVSSFFASRRMLRERDPDLVLLFGGFLSLGLGLAAQIKGIPVALHEANCQPGKAVRLIKHLSTRVYLPDGVRLRGVPPECIRYFGYPVRKEIKHALKADAWKRLKIKVPNKLLVILGGSQGATALNHWVTHNFEKLAKAGISVYCVTGLGNSSASTIHEIGKGGVDVTATLVPFSGQMGDVISAADLVVSRAGAGSIAEIIRCRAPSILIPYPYAADNHQHANALAHEQHGAGVLLPQDQLNDLTAEVIELMFNDWLLGKFKSNLERLDRFESSERIADDLIALCDARSIANAQKLERVT</sequence>
<keyword evidence="2 10" id="KW-0132">Cell division</keyword>
<keyword evidence="15" id="KW-1185">Reference proteome</keyword>
<dbReference type="GO" id="GO:0016740">
    <property type="term" value="F:transferase activity"/>
    <property type="evidence" value="ECO:0007669"/>
    <property type="project" value="UniProtKB-KW"/>
</dbReference>
<dbReference type="RefSeq" id="WP_319831800.1">
    <property type="nucleotide sequence ID" value="NZ_CP138858.1"/>
</dbReference>
<keyword evidence="8 10" id="KW-0131">Cell cycle</keyword>
<dbReference type="InterPro" id="IPR004276">
    <property type="entry name" value="GlycoTrans_28_N"/>
</dbReference>
<feature type="binding site" evidence="10">
    <location>
        <begin position="11"/>
        <end position="13"/>
    </location>
    <ligand>
        <name>UDP-N-acetyl-alpha-D-glucosamine</name>
        <dbReference type="ChEBI" id="CHEBI:57705"/>
    </ligand>
</feature>
<protein>
    <recommendedName>
        <fullName evidence="10">UDP-N-acetylglucosamine--N-acetylmuramyl-(pentapeptide) pyrophosphoryl-undecaprenol N-acetylglucosamine transferase</fullName>
        <ecNumber evidence="10">2.4.1.227</ecNumber>
    </recommendedName>
    <alternativeName>
        <fullName evidence="10">Undecaprenyl-PP-MurNAc-pentapeptide-UDPGlcNAc GlcNAc transferase</fullName>
    </alternativeName>
</protein>
<accession>A0ABZ0RFT7</accession>
<keyword evidence="1 10" id="KW-1003">Cell membrane</keyword>
<dbReference type="Proteomes" id="UP001324993">
    <property type="component" value="Chromosome"/>
</dbReference>
<evidence type="ECO:0000256" key="7">
    <source>
        <dbReference type="ARBA" id="ARBA00023136"/>
    </source>
</evidence>
<dbReference type="HAMAP" id="MF_00033">
    <property type="entry name" value="MurG"/>
    <property type="match status" value="1"/>
</dbReference>
<gene>
    <name evidence="10" type="primary">murG</name>
    <name evidence="14" type="ORF">SH580_15790</name>
</gene>
<dbReference type="InterPro" id="IPR007235">
    <property type="entry name" value="Glyco_trans_28_C"/>
</dbReference>
<evidence type="ECO:0000256" key="1">
    <source>
        <dbReference type="ARBA" id="ARBA00022475"/>
    </source>
</evidence>
<evidence type="ECO:0000256" key="8">
    <source>
        <dbReference type="ARBA" id="ARBA00023306"/>
    </source>
</evidence>
<evidence type="ECO:0000256" key="2">
    <source>
        <dbReference type="ARBA" id="ARBA00022618"/>
    </source>
</evidence>
<comment type="function">
    <text evidence="10">Cell wall formation. Catalyzes the transfer of a GlcNAc subunit on undecaprenyl-pyrophosphoryl-MurNAc-pentapeptide (lipid intermediate I) to form undecaprenyl-pyrophosphoryl-MurNAc-(pentapeptide)GlcNAc (lipid intermediate II).</text>
</comment>
<evidence type="ECO:0000313" key="14">
    <source>
        <dbReference type="EMBL" id="WPJ94892.1"/>
    </source>
</evidence>
<dbReference type="EC" id="2.4.1.227" evidence="10"/>
<feature type="binding site" evidence="10">
    <location>
        <position position="295"/>
    </location>
    <ligand>
        <name>UDP-N-acetyl-alpha-D-glucosamine</name>
        <dbReference type="ChEBI" id="CHEBI:57705"/>
    </ligand>
</feature>
<keyword evidence="9 10" id="KW-0961">Cell wall biogenesis/degradation</keyword>
<dbReference type="EMBL" id="CP138858">
    <property type="protein sequence ID" value="WPJ94892.1"/>
    <property type="molecule type" value="Genomic_DNA"/>
</dbReference>
<feature type="transmembrane region" description="Helical" evidence="11">
    <location>
        <begin position="94"/>
        <end position="112"/>
    </location>
</feature>
<evidence type="ECO:0000256" key="5">
    <source>
        <dbReference type="ARBA" id="ARBA00022960"/>
    </source>
</evidence>
<comment type="similarity">
    <text evidence="10">Belongs to the glycosyltransferase 28 family. MurG subfamily.</text>
</comment>
<evidence type="ECO:0000313" key="15">
    <source>
        <dbReference type="Proteomes" id="UP001324993"/>
    </source>
</evidence>
<dbReference type="CDD" id="cd03785">
    <property type="entry name" value="GT28_MurG"/>
    <property type="match status" value="1"/>
</dbReference>